<evidence type="ECO:0000313" key="3">
    <source>
        <dbReference type="Proteomes" id="UP000298596"/>
    </source>
</evidence>
<dbReference type="GO" id="GO:0008616">
    <property type="term" value="P:tRNA queuosine(34) biosynthetic process"/>
    <property type="evidence" value="ECO:0007669"/>
    <property type="project" value="UniProtKB-KW"/>
</dbReference>
<gene>
    <name evidence="2" type="ORF">D3867_16800</name>
</gene>
<keyword evidence="1" id="KW-0671">Queuosine biosynthesis</keyword>
<dbReference type="InterPro" id="IPR014729">
    <property type="entry name" value="Rossmann-like_a/b/a_fold"/>
</dbReference>
<dbReference type="Gene3D" id="3.40.50.620">
    <property type="entry name" value="HUPs"/>
    <property type="match status" value="1"/>
</dbReference>
<dbReference type="InterPro" id="IPR018317">
    <property type="entry name" value="QueC"/>
</dbReference>
<geneLocation type="plasmid" evidence="2">
    <name>p1</name>
</geneLocation>
<dbReference type="AlphaFoldDB" id="A0A4D8Q542"/>
<evidence type="ECO:0000256" key="1">
    <source>
        <dbReference type="ARBA" id="ARBA00022785"/>
    </source>
</evidence>
<dbReference type="SUPFAM" id="SSF52402">
    <property type="entry name" value="Adenine nucleotide alpha hydrolases-like"/>
    <property type="match status" value="1"/>
</dbReference>
<protein>
    <submittedName>
        <fullName evidence="2">ATPase</fullName>
    </submittedName>
</protein>
<dbReference type="EMBL" id="CP032331">
    <property type="protein sequence ID" value="QCO03686.1"/>
    <property type="molecule type" value="Genomic_DNA"/>
</dbReference>
<proteinExistence type="predicted"/>
<name>A0A4D8Q542_AZOBR</name>
<accession>A0A4D8Q542</accession>
<dbReference type="Pfam" id="PF06508">
    <property type="entry name" value="QueC"/>
    <property type="match status" value="1"/>
</dbReference>
<reference evidence="2 3" key="1">
    <citation type="submission" date="2018-09" db="EMBL/GenBank/DDBJ databases">
        <title>Whole genome based analysis of evolution and adaptive divergence in Indian and Brazilian strains of Azospirillum brasilense.</title>
        <authorList>
            <person name="Singh C."/>
            <person name="Tripathi A.K."/>
        </authorList>
    </citation>
    <scope>NUCLEOTIDE SEQUENCE [LARGE SCALE GENOMIC DNA]</scope>
    <source>
        <strain evidence="2 3">MTCC4036</strain>
        <plasmid evidence="2 3">p1</plasmid>
    </source>
</reference>
<sequence>MEQPKETLSPLPSIQVDVVEGEARSRAGWLRCEIGRNLQFSTSDLESYCFAQWQAVVFDALLVAAAVEFCDKIQRRPALSWGREFKLRIPVHDPDRWNRQDVRNALHDALDFLTGDRWEITFVGRRQPLNPPRQIQFILPDERCAVIPFSDGLDSRAVAGLMALKMGDRLIRVRLGSKTYDGQAQAGKRQPFTSVPYSISPSERRFQESSARSRGFKFTLISGLAAYLVQAGRVVMPESGQGALGPVLVPIGQAYEDYRNHPLFTDRMERFLAALLDHAIRYEFPQLWNTKGETLAAFVRECPEGSSWRETWSCWQQSRQVSVDGRKRQCGICAACMLRRLSVHAAGLEEAKEAYVWENLRAAEFQAGTASTFERDKITGAMREYAIAGTLHLDHLANLRYVSGAERTFGLHAFQLGRSLGLTEADAHAKLVGLLSRHEREWKSFMNSLGPHAFATNWAIYGR</sequence>
<organism evidence="2 3">
    <name type="scientific">Azospirillum brasilense</name>
    <dbReference type="NCBI Taxonomy" id="192"/>
    <lineage>
        <taxon>Bacteria</taxon>
        <taxon>Pseudomonadati</taxon>
        <taxon>Pseudomonadota</taxon>
        <taxon>Alphaproteobacteria</taxon>
        <taxon>Rhodospirillales</taxon>
        <taxon>Azospirillaceae</taxon>
        <taxon>Azospirillum</taxon>
    </lineage>
</organism>
<evidence type="ECO:0000313" key="2">
    <source>
        <dbReference type="EMBL" id="QCO03686.1"/>
    </source>
</evidence>
<dbReference type="Proteomes" id="UP000298596">
    <property type="component" value="Plasmid p1"/>
</dbReference>
<keyword evidence="2" id="KW-0614">Plasmid</keyword>